<feature type="region of interest" description="Disordered" evidence="1">
    <location>
        <begin position="705"/>
        <end position="726"/>
    </location>
</feature>
<feature type="compositionally biased region" description="Low complexity" evidence="1">
    <location>
        <begin position="400"/>
        <end position="409"/>
    </location>
</feature>
<evidence type="ECO:0000313" key="3">
    <source>
        <dbReference type="Proteomes" id="UP000478008"/>
    </source>
</evidence>
<keyword evidence="3" id="KW-1185">Reference proteome</keyword>
<gene>
    <name evidence="2" type="ORF">DEBR0S6_10000G</name>
</gene>
<feature type="compositionally biased region" description="Basic and acidic residues" evidence="1">
    <location>
        <begin position="852"/>
        <end position="865"/>
    </location>
</feature>
<evidence type="ECO:0000256" key="1">
    <source>
        <dbReference type="SAM" id="MobiDB-lite"/>
    </source>
</evidence>
<feature type="compositionally biased region" description="Polar residues" evidence="1">
    <location>
        <begin position="994"/>
        <end position="1014"/>
    </location>
</feature>
<feature type="compositionally biased region" description="Polar residues" evidence="1">
    <location>
        <begin position="476"/>
        <end position="495"/>
    </location>
</feature>
<feature type="compositionally biased region" description="Low complexity" evidence="1">
    <location>
        <begin position="314"/>
        <end position="323"/>
    </location>
</feature>
<feature type="region of interest" description="Disordered" evidence="1">
    <location>
        <begin position="434"/>
        <end position="540"/>
    </location>
</feature>
<feature type="region of interest" description="Disordered" evidence="1">
    <location>
        <begin position="759"/>
        <end position="788"/>
    </location>
</feature>
<feature type="compositionally biased region" description="Low complexity" evidence="1">
    <location>
        <begin position="971"/>
        <end position="984"/>
    </location>
</feature>
<evidence type="ECO:0000313" key="2">
    <source>
        <dbReference type="EMBL" id="VUG20190.1"/>
    </source>
</evidence>
<feature type="compositionally biased region" description="Polar residues" evidence="1">
    <location>
        <begin position="942"/>
        <end position="952"/>
    </location>
</feature>
<feature type="region of interest" description="Disordered" evidence="1">
    <location>
        <begin position="33"/>
        <end position="57"/>
    </location>
</feature>
<proteinExistence type="predicted"/>
<sequence>MPSTDSSKAARRHSWYGLFSLKRTASHLVGSVEHNSDQHHSHHHSHHSHKLHSHGRGKDDRFYVLHTDSHRDLKMVIPAARNVHTSNSPSASHGLRVIHNDKANTSDPLSAREFARRKLESQEIQNMKAVRLINSRGSGSPESARYRSFSVADSTISDISERPRYSHFHNESIQSDISMRTLDPMKAHAGIPDEMPAEAGCKMLERRGTRSRNLESRRKPPPGSNSVVSGKSGRNVANAGLESGRHEIVESGNEGNMVEHDVRSGQTRGEEKAEIINDENSKATHVAEGEKTALLDETDEKERGSGLVVPEMNLLSEEGSLEGLQEKNDSHVVSEGNLGEVIGKNEGVHEVKQSDGTSKEHGSGLNDKADFSETQKDNESRNGDLNNKDILTEPTKDDTQSTTSSSITDFLGSVDGMSSLDRNLTDDFEEAFGKGIADDSVEKSGSYQNMGSYGEIGDRGSREKSGDYEKIESYEQPDNNYKPDNNFEQSKLESQNVKKPELNFESASLDLSDGRESAETRTASIEKTPVPGDNAAQMETPIVSRLATECVYSESESEEGSPVENGDTSLKRLSMSHRMIADLQNELPEEVLGSSVGTRTSDLGVGDSQVSKIISSGPISVEGKQQKIPEAESEAEEEQAAEITPGSRAISPITSDVTDEDQFTDAEEALMKTPLEKGQAIFSRPSMSIVSGRRVKLNDEDSFYSVSSSADNTQQTIMKPESERTSPVAWKKLQVDVPRNVVENSQVKLVSVGLGVDSKSSVPVAEHPYTGSRSGTPGTNSSASVISSARNLILPTPIEERSRTFQVANPGDANDEQLILSPPRSVIAYSSGFGGSYSEGENAGNGIANGKKIGDEGSEDERGNDGKSSVESSSHENTNVRDNTNVGDNISVNQRNNADTSNDNGSDSDDELSFVAKSPYHHHPLNVQHADQPRKMVIVNPSEGSTASSGSQDEPADIIPSSGIPLPTEASSRGSFSSGETSVSNKDAAKTSSERTSTCDADAATSSVRTSHPQAASAEHNVDYSGGSGDISSIPKTYDRREQPVVEPLAHSAASSSRKRPPLDIPNEGRGRRSISISTANPGLFDNAHTKERIMYANGSGTTANAQQAAQPAPQRKQQLAFGKKIESDKQPPEGKGQKSLYVERLRGIGLVSYTRQQPSYKVLPVAIRPIRSRHRRTPSHQATIASIQSSLKHGTLRPKTRMLASEIDESELPDSKLSHDLSKTKVPTDPDAEIIEVTNQLRRLTADPAQLSRRESSLDRFSSVRSARGLSMNGRALKLFVANPDENDEN</sequence>
<feature type="compositionally biased region" description="Low complexity" evidence="1">
    <location>
        <begin position="1104"/>
        <end position="1121"/>
    </location>
</feature>
<feature type="compositionally biased region" description="Low complexity" evidence="1">
    <location>
        <begin position="839"/>
        <end position="851"/>
    </location>
</feature>
<feature type="compositionally biased region" description="Basic and acidic residues" evidence="1">
    <location>
        <begin position="257"/>
        <end position="271"/>
    </location>
</feature>
<protein>
    <submittedName>
        <fullName evidence="2">DEBR0S6_10000g1_1</fullName>
    </submittedName>
</protein>
<feature type="compositionally biased region" description="Polar residues" evidence="1">
    <location>
        <begin position="705"/>
        <end position="717"/>
    </location>
</feature>
<feature type="compositionally biased region" description="Basic and acidic residues" evidence="1">
    <location>
        <begin position="456"/>
        <end position="473"/>
    </location>
</feature>
<reference evidence="2 3" key="1">
    <citation type="submission" date="2019-07" db="EMBL/GenBank/DDBJ databases">
        <authorList>
            <person name="Friedrich A."/>
            <person name="Schacherer J."/>
        </authorList>
    </citation>
    <scope>NUCLEOTIDE SEQUENCE [LARGE SCALE GENOMIC DNA]</scope>
</reference>
<feature type="region of interest" description="Disordered" evidence="1">
    <location>
        <begin position="614"/>
        <end position="657"/>
    </location>
</feature>
<feature type="region of interest" description="Disordered" evidence="1">
    <location>
        <begin position="204"/>
        <end position="271"/>
    </location>
</feature>
<feature type="compositionally biased region" description="Polar residues" evidence="1">
    <location>
        <begin position="866"/>
        <end position="895"/>
    </location>
</feature>
<feature type="compositionally biased region" description="Basic and acidic residues" evidence="1">
    <location>
        <begin position="204"/>
        <end position="218"/>
    </location>
</feature>
<feature type="compositionally biased region" description="Basic and acidic residues" evidence="1">
    <location>
        <begin position="1124"/>
        <end position="1139"/>
    </location>
</feature>
<feature type="compositionally biased region" description="Basic and acidic residues" evidence="1">
    <location>
        <begin position="346"/>
        <end position="399"/>
    </location>
</feature>
<name>A0A7D9D1T9_DEKBR</name>
<feature type="region of interest" description="Disordered" evidence="1">
    <location>
        <begin position="839"/>
        <end position="1088"/>
    </location>
</feature>
<dbReference type="EMBL" id="CABFWN010000006">
    <property type="protein sequence ID" value="VUG20190.1"/>
    <property type="molecule type" value="Genomic_DNA"/>
</dbReference>
<feature type="compositionally biased region" description="Acidic residues" evidence="1">
    <location>
        <begin position="631"/>
        <end position="640"/>
    </location>
</feature>
<feature type="compositionally biased region" description="Polar residues" evidence="1">
    <location>
        <begin position="771"/>
        <end position="788"/>
    </location>
</feature>
<organism evidence="2 3">
    <name type="scientific">Dekkera bruxellensis</name>
    <name type="common">Brettanomyces custersii</name>
    <dbReference type="NCBI Taxonomy" id="5007"/>
    <lineage>
        <taxon>Eukaryota</taxon>
        <taxon>Fungi</taxon>
        <taxon>Dikarya</taxon>
        <taxon>Ascomycota</taxon>
        <taxon>Saccharomycotina</taxon>
        <taxon>Pichiomycetes</taxon>
        <taxon>Pichiales</taxon>
        <taxon>Pichiaceae</taxon>
        <taxon>Brettanomyces</taxon>
    </lineage>
</organism>
<feature type="region of interest" description="Disordered" evidence="1">
    <location>
        <begin position="296"/>
        <end position="421"/>
    </location>
</feature>
<accession>A0A7D9D1T9</accession>
<feature type="compositionally biased region" description="Basic residues" evidence="1">
    <location>
        <begin position="40"/>
        <end position="55"/>
    </location>
</feature>
<dbReference type="Proteomes" id="UP000478008">
    <property type="component" value="Unassembled WGS sequence"/>
</dbReference>
<feature type="compositionally biased region" description="Low complexity" evidence="1">
    <location>
        <begin position="896"/>
        <end position="905"/>
    </location>
</feature>
<feature type="region of interest" description="Disordered" evidence="1">
    <location>
        <begin position="1101"/>
        <end position="1139"/>
    </location>
</feature>